<proteinExistence type="predicted"/>
<organism evidence="1 2">
    <name type="scientific">Spiromyces aspiralis</name>
    <dbReference type="NCBI Taxonomy" id="68401"/>
    <lineage>
        <taxon>Eukaryota</taxon>
        <taxon>Fungi</taxon>
        <taxon>Fungi incertae sedis</taxon>
        <taxon>Zoopagomycota</taxon>
        <taxon>Kickxellomycotina</taxon>
        <taxon>Kickxellomycetes</taxon>
        <taxon>Kickxellales</taxon>
        <taxon>Kickxellaceae</taxon>
        <taxon>Spiromyces</taxon>
    </lineage>
</organism>
<protein>
    <submittedName>
        <fullName evidence="1">Uncharacterized protein</fullName>
    </submittedName>
</protein>
<keyword evidence="2" id="KW-1185">Reference proteome</keyword>
<gene>
    <name evidence="1" type="ORF">EV182_006568</name>
</gene>
<name>A0ACC1HEI5_9FUNG</name>
<comment type="caution">
    <text evidence="1">The sequence shown here is derived from an EMBL/GenBank/DDBJ whole genome shotgun (WGS) entry which is preliminary data.</text>
</comment>
<evidence type="ECO:0000313" key="2">
    <source>
        <dbReference type="Proteomes" id="UP001145114"/>
    </source>
</evidence>
<dbReference type="EMBL" id="JAMZIH010007892">
    <property type="protein sequence ID" value="KAJ1672754.1"/>
    <property type="molecule type" value="Genomic_DNA"/>
</dbReference>
<feature type="non-terminal residue" evidence="1">
    <location>
        <position position="97"/>
    </location>
</feature>
<reference evidence="1" key="1">
    <citation type="submission" date="2022-06" db="EMBL/GenBank/DDBJ databases">
        <title>Phylogenomic reconstructions and comparative analyses of Kickxellomycotina fungi.</title>
        <authorList>
            <person name="Reynolds N.K."/>
            <person name="Stajich J.E."/>
            <person name="Barry K."/>
            <person name="Grigoriev I.V."/>
            <person name="Crous P."/>
            <person name="Smith M.E."/>
        </authorList>
    </citation>
    <scope>NUCLEOTIDE SEQUENCE</scope>
    <source>
        <strain evidence="1">RSA 2271</strain>
    </source>
</reference>
<accession>A0ACC1HEI5</accession>
<dbReference type="Proteomes" id="UP001145114">
    <property type="component" value="Unassembled WGS sequence"/>
</dbReference>
<sequence length="97" mass="10748">MPEFSRLKNYFEKLSVRGSDKKDEPPRGPEQPGYYPPPQPTSYQQGPPPQQHLPPPFPVQPTQSGYGYPEPGVSQPQYHQPLPSMPAAQQPGPVMGP</sequence>
<evidence type="ECO:0000313" key="1">
    <source>
        <dbReference type="EMBL" id="KAJ1672754.1"/>
    </source>
</evidence>